<dbReference type="EC" id="3.1.11.2" evidence="3"/>
<dbReference type="GO" id="GO:0003906">
    <property type="term" value="F:DNA-(apurinic or apyrimidinic site) endonuclease activity"/>
    <property type="evidence" value="ECO:0007669"/>
    <property type="project" value="TreeGrafter"/>
</dbReference>
<comment type="cofactor">
    <cofactor evidence="12">
        <name>Mg(2+)</name>
        <dbReference type="ChEBI" id="CHEBI:18420"/>
    </cofactor>
    <cofactor evidence="12">
        <name>Mn(2+)</name>
        <dbReference type="ChEBI" id="CHEBI:29035"/>
    </cofactor>
    <text evidence="12">Probably binds two magnesium or manganese ions per subunit.</text>
</comment>
<dbReference type="InterPro" id="IPR010666">
    <property type="entry name" value="Znf_GRF"/>
</dbReference>
<dbReference type="InterPro" id="IPR004808">
    <property type="entry name" value="AP_endonuc_1"/>
</dbReference>
<keyword evidence="7" id="KW-0378">Hydrolase</keyword>
<dbReference type="EMBL" id="UZAK01001175">
    <property type="protein sequence ID" value="VDO67789.1"/>
    <property type="molecule type" value="Genomic_DNA"/>
</dbReference>
<dbReference type="GO" id="GO:0008081">
    <property type="term" value="F:phosphoric diester hydrolase activity"/>
    <property type="evidence" value="ECO:0007669"/>
    <property type="project" value="TreeGrafter"/>
</dbReference>
<protein>
    <recommendedName>
        <fullName evidence="4">DNA-(apurinic or apyrimidinic site) endonuclease 2</fullName>
        <ecNumber evidence="3">3.1.11.2</ecNumber>
    </recommendedName>
</protein>
<keyword evidence="5 12" id="KW-0479">Metal-binding</keyword>
<evidence type="ECO:0000256" key="12">
    <source>
        <dbReference type="PIRSR" id="PIRSR604808-2"/>
    </source>
</evidence>
<evidence type="ECO:0000256" key="13">
    <source>
        <dbReference type="PIRSR" id="PIRSR604808-3"/>
    </source>
</evidence>
<dbReference type="GO" id="GO:0008270">
    <property type="term" value="F:zinc ion binding"/>
    <property type="evidence" value="ECO:0007669"/>
    <property type="project" value="UniProtKB-KW"/>
</dbReference>
<evidence type="ECO:0000313" key="17">
    <source>
        <dbReference type="EMBL" id="VDO67789.1"/>
    </source>
</evidence>
<evidence type="ECO:0000256" key="9">
    <source>
        <dbReference type="ARBA" id="ARBA00022842"/>
    </source>
</evidence>
<evidence type="ECO:0000313" key="19">
    <source>
        <dbReference type="WBParaSite" id="SCUD_0000145601-mRNA-1"/>
    </source>
</evidence>
<evidence type="ECO:0000259" key="16">
    <source>
        <dbReference type="PROSITE" id="PS51999"/>
    </source>
</evidence>
<dbReference type="Gene3D" id="3.60.10.10">
    <property type="entry name" value="Endonuclease/exonuclease/phosphatase"/>
    <property type="match status" value="1"/>
</dbReference>
<feature type="binding site" evidence="12">
    <location>
        <position position="37"/>
    </location>
    <ligand>
        <name>Mg(2+)</name>
        <dbReference type="ChEBI" id="CHEBI:18420"/>
        <label>1</label>
    </ligand>
</feature>
<feature type="binding site" evidence="12">
    <location>
        <position position="10"/>
    </location>
    <ligand>
        <name>Mg(2+)</name>
        <dbReference type="ChEBI" id="CHEBI:18420"/>
        <label>1</label>
    </ligand>
</feature>
<keyword evidence="6 14" id="KW-0863">Zinc-finger</keyword>
<accession>A0A183JFI9</accession>
<dbReference type="PROSITE" id="PS51999">
    <property type="entry name" value="ZF_GRF"/>
    <property type="match status" value="1"/>
</dbReference>
<dbReference type="GO" id="GO:0005634">
    <property type="term" value="C:nucleus"/>
    <property type="evidence" value="ECO:0007669"/>
    <property type="project" value="TreeGrafter"/>
</dbReference>
<dbReference type="GO" id="GO:0006284">
    <property type="term" value="P:base-excision repair"/>
    <property type="evidence" value="ECO:0007669"/>
    <property type="project" value="TreeGrafter"/>
</dbReference>
<evidence type="ECO:0000256" key="4">
    <source>
        <dbReference type="ARBA" id="ARBA00013541"/>
    </source>
</evidence>
<sequence length="518" mass="59665">MNPVRICSWNINGLRSIQHPLKTTLDSLKSDIICIQETKTTPDISREFALADNYNGYFSHSIHKTGYSGTAVFCRNPLKPTKTFHNLNDILVESISCRNNSTDGWSFLKTKLNITHTEARNLDAEGRVLGLQFSTDIFTPFRIPDEKRPLIVLSIYFPRLNPENVERLNYKHLFQSAVQLCIESLLVENNVVIAGDFNICHKMIDHCAPDEFIMDESSKSFRQWFDRLLIEEQQDLSLNTQISVGLRRFVDIFRLLHPHRENAFTCWSSRTNARQTNYGVRLDYILFDMKLVEIITTISDNSIQADLMSHINGSDHCPIYADLPYFYNSDLIFSYSFPPKCSHYWPQCQRKQMDLESFVMSKSHSKVTKQAFTSHDTQASVSCVGNSHSKEKRLAFRQTKITFRESIPIETATRTHDQFSSKENTTETLQRKNYDPSQTAQSTEAWRNLFSGPKKPPVCLGHKEPCVMRTVKNLKTTKGSRLGRRFWVCARPQGASDNPAARCSTFFWDDQIPKNKLL</sequence>
<dbReference type="Pfam" id="PF03372">
    <property type="entry name" value="Exo_endo_phos"/>
    <property type="match status" value="1"/>
</dbReference>
<evidence type="ECO:0000313" key="18">
    <source>
        <dbReference type="Proteomes" id="UP000279833"/>
    </source>
</evidence>
<feature type="active site" description="Proton donor/acceptor" evidence="11">
    <location>
        <position position="196"/>
    </location>
</feature>
<dbReference type="InterPro" id="IPR005135">
    <property type="entry name" value="Endo/exonuclease/phosphatase"/>
</dbReference>
<dbReference type="PANTHER" id="PTHR22748">
    <property type="entry name" value="AP ENDONUCLEASE"/>
    <property type="match status" value="1"/>
</dbReference>
<keyword evidence="9 12" id="KW-0460">Magnesium</keyword>
<dbReference type="AlphaFoldDB" id="A0A183JFI9"/>
<evidence type="ECO:0000256" key="2">
    <source>
        <dbReference type="ARBA" id="ARBA00007092"/>
    </source>
</evidence>
<feature type="site" description="Important for catalytic activity" evidence="13">
    <location>
        <position position="283"/>
    </location>
</feature>
<keyword evidence="18" id="KW-1185">Reference proteome</keyword>
<dbReference type="STRING" id="6186.A0A183JFI9"/>
<name>A0A183JFI9_9TREM</name>
<dbReference type="PANTHER" id="PTHR22748:SF4">
    <property type="entry name" value="DNA-(APURINIC OR APYRIMIDINIC SITE) ENDONUCLEASE 2"/>
    <property type="match status" value="1"/>
</dbReference>
<reference evidence="17 18" key="2">
    <citation type="submission" date="2018-11" db="EMBL/GenBank/DDBJ databases">
        <authorList>
            <consortium name="Pathogen Informatics"/>
        </authorList>
    </citation>
    <scope>NUCLEOTIDE SEQUENCE [LARGE SCALE GENOMIC DNA]</scope>
    <source>
        <strain evidence="17">Dakar</strain>
        <strain evidence="18">Dakar, Senegal</strain>
    </source>
</reference>
<feature type="site" description="Transition state stabilizer" evidence="13">
    <location>
        <position position="198"/>
    </location>
</feature>
<reference evidence="19" key="1">
    <citation type="submission" date="2016-06" db="UniProtKB">
        <authorList>
            <consortium name="WormBaseParasite"/>
        </authorList>
    </citation>
    <scope>IDENTIFICATION</scope>
</reference>
<evidence type="ECO:0000256" key="14">
    <source>
        <dbReference type="PROSITE-ProRule" id="PRU01343"/>
    </source>
</evidence>
<evidence type="ECO:0000256" key="10">
    <source>
        <dbReference type="ARBA" id="ARBA00023242"/>
    </source>
</evidence>
<evidence type="ECO:0000256" key="3">
    <source>
        <dbReference type="ARBA" id="ARBA00012115"/>
    </source>
</evidence>
<dbReference type="PROSITE" id="PS51435">
    <property type="entry name" value="AP_NUCLEASE_F1_4"/>
    <property type="match status" value="1"/>
</dbReference>
<keyword evidence="10" id="KW-0539">Nucleus</keyword>
<feature type="binding site" evidence="12">
    <location>
        <position position="196"/>
    </location>
    <ligand>
        <name>Mg(2+)</name>
        <dbReference type="ChEBI" id="CHEBI:18420"/>
        <label>1</label>
    </ligand>
</feature>
<feature type="site" description="Interaction with DNA substrate" evidence="13">
    <location>
        <position position="316"/>
    </location>
</feature>
<organism evidence="19">
    <name type="scientific">Schistosoma curassoni</name>
    <dbReference type="NCBI Taxonomy" id="6186"/>
    <lineage>
        <taxon>Eukaryota</taxon>
        <taxon>Metazoa</taxon>
        <taxon>Spiralia</taxon>
        <taxon>Lophotrochozoa</taxon>
        <taxon>Platyhelminthes</taxon>
        <taxon>Trematoda</taxon>
        <taxon>Digenea</taxon>
        <taxon>Strigeidida</taxon>
        <taxon>Schistosomatoidea</taxon>
        <taxon>Schistosomatidae</taxon>
        <taxon>Schistosoma</taxon>
    </lineage>
</organism>
<evidence type="ECO:0000256" key="11">
    <source>
        <dbReference type="PIRSR" id="PIRSR604808-1"/>
    </source>
</evidence>
<comment type="catalytic activity">
    <reaction evidence="1">
        <text>Exonucleolytic cleavage in the 3'- to 5'-direction to yield nucleoside 5'-phosphates.</text>
        <dbReference type="EC" id="3.1.11.2"/>
    </reaction>
</comment>
<evidence type="ECO:0000256" key="6">
    <source>
        <dbReference type="ARBA" id="ARBA00022771"/>
    </source>
</evidence>
<feature type="binding site" evidence="12">
    <location>
        <position position="315"/>
    </location>
    <ligand>
        <name>Mg(2+)</name>
        <dbReference type="ChEBI" id="CHEBI:18420"/>
        <label>1</label>
    </ligand>
</feature>
<feature type="binding site" evidence="12">
    <location>
        <position position="198"/>
    </location>
    <ligand>
        <name>Mg(2+)</name>
        <dbReference type="ChEBI" id="CHEBI:18420"/>
        <label>1</label>
    </ligand>
</feature>
<evidence type="ECO:0000256" key="1">
    <source>
        <dbReference type="ARBA" id="ARBA00000493"/>
    </source>
</evidence>
<dbReference type="InterPro" id="IPR036691">
    <property type="entry name" value="Endo/exonu/phosph_ase_sf"/>
</dbReference>
<keyword evidence="12" id="KW-0464">Manganese</keyword>
<keyword evidence="8" id="KW-0862">Zinc</keyword>
<feature type="region of interest" description="Disordered" evidence="15">
    <location>
        <begin position="416"/>
        <end position="438"/>
    </location>
</feature>
<feature type="binding site" evidence="12">
    <location>
        <position position="316"/>
    </location>
    <ligand>
        <name>Mg(2+)</name>
        <dbReference type="ChEBI" id="CHEBI:18420"/>
        <label>1</label>
    </ligand>
</feature>
<dbReference type="Proteomes" id="UP000279833">
    <property type="component" value="Unassembled WGS sequence"/>
</dbReference>
<dbReference type="SUPFAM" id="SSF56219">
    <property type="entry name" value="DNase I-like"/>
    <property type="match status" value="1"/>
</dbReference>
<evidence type="ECO:0000256" key="7">
    <source>
        <dbReference type="ARBA" id="ARBA00022801"/>
    </source>
</evidence>
<evidence type="ECO:0000256" key="15">
    <source>
        <dbReference type="SAM" id="MobiDB-lite"/>
    </source>
</evidence>
<feature type="active site" description="Proton acceptor" evidence="11">
    <location>
        <position position="316"/>
    </location>
</feature>
<dbReference type="GO" id="GO:0008311">
    <property type="term" value="F:double-stranded DNA 3'-5' DNA exonuclease activity"/>
    <property type="evidence" value="ECO:0007669"/>
    <property type="project" value="UniProtKB-EC"/>
</dbReference>
<comment type="similarity">
    <text evidence="2">Belongs to the DNA repair enzymes AP/ExoA family.</text>
</comment>
<gene>
    <name evidence="17" type="ORF">SCUD_LOCUS1457</name>
</gene>
<evidence type="ECO:0000256" key="8">
    <source>
        <dbReference type="ARBA" id="ARBA00022833"/>
    </source>
</evidence>
<feature type="domain" description="GRF-type" evidence="16">
    <location>
        <begin position="459"/>
        <end position="512"/>
    </location>
</feature>
<proteinExistence type="inferred from homology"/>
<dbReference type="OrthoDB" id="391817at2759"/>
<dbReference type="WBParaSite" id="SCUD_0000145601-mRNA-1">
    <property type="protein sequence ID" value="SCUD_0000145601-mRNA-1"/>
    <property type="gene ID" value="SCUD_0000145601"/>
</dbReference>
<evidence type="ECO:0000256" key="5">
    <source>
        <dbReference type="ARBA" id="ARBA00022723"/>
    </source>
</evidence>
<feature type="active site" evidence="11">
    <location>
        <position position="156"/>
    </location>
</feature>